<keyword evidence="1" id="KW-0472">Membrane</keyword>
<name>A0A0F9XTV9_9ZZZZ</name>
<feature type="transmembrane region" description="Helical" evidence="1">
    <location>
        <begin position="384"/>
        <end position="406"/>
    </location>
</feature>
<keyword evidence="1" id="KW-1133">Transmembrane helix</keyword>
<keyword evidence="1" id="KW-0812">Transmembrane</keyword>
<comment type="caution">
    <text evidence="2">The sequence shown here is derived from an EMBL/GenBank/DDBJ whole genome shotgun (WGS) entry which is preliminary data.</text>
</comment>
<dbReference type="AlphaFoldDB" id="A0A0F9XTV9"/>
<sequence length="452" mass="49247">MQKTKLTGSLVIGLFIFGLFMAPTVSSGEALVNAADDRSLFKSADLLAKYSYNATDISGTGEMSFGMGGFNIHTTNVDRANESIGDLGVSKGATADGRPSDFNITGGIGMSSSLYNDLVDTPKGFETASRLGTSRDIGQMEDTQLSTFGEDGAFQYFGYESLKMEEIEAEIGQSWDNDWGVADIDITAIYLRYQLDLTIAQAIVNDIIGHEDYQDSETTAMTETELANVIEETLPEHLGGILLGYANLTELNEASGKSTFTATTEIADTFDDSNVNDTDNTLTSFETGTTFMTLALISYLMEIGVETLDATAALLTPGDFIVLDNVGRGNFVGARLVYGENGAEVEVAQDTSSILATTANLTRGYVATIFSWFGYEVPPDVIPWIPLFLLFVFINLFTTWAMGMIVKDHAKGSWRKGNIEAYYEWVGKKGSNMFTLLINWGLPIWMLAAYFF</sequence>
<gene>
    <name evidence="2" type="ORF">LCGC14_0176120</name>
</gene>
<evidence type="ECO:0000256" key="1">
    <source>
        <dbReference type="SAM" id="Phobius"/>
    </source>
</evidence>
<accession>A0A0F9XTV9</accession>
<reference evidence="2" key="1">
    <citation type="journal article" date="2015" name="Nature">
        <title>Complex archaea that bridge the gap between prokaryotes and eukaryotes.</title>
        <authorList>
            <person name="Spang A."/>
            <person name="Saw J.H."/>
            <person name="Jorgensen S.L."/>
            <person name="Zaremba-Niedzwiedzka K."/>
            <person name="Martijn J."/>
            <person name="Lind A.E."/>
            <person name="van Eijk R."/>
            <person name="Schleper C."/>
            <person name="Guy L."/>
            <person name="Ettema T.J."/>
        </authorList>
    </citation>
    <scope>NUCLEOTIDE SEQUENCE</scope>
</reference>
<evidence type="ECO:0000313" key="2">
    <source>
        <dbReference type="EMBL" id="KKN95743.1"/>
    </source>
</evidence>
<proteinExistence type="predicted"/>
<organism evidence="2">
    <name type="scientific">marine sediment metagenome</name>
    <dbReference type="NCBI Taxonomy" id="412755"/>
    <lineage>
        <taxon>unclassified sequences</taxon>
        <taxon>metagenomes</taxon>
        <taxon>ecological metagenomes</taxon>
    </lineage>
</organism>
<dbReference type="EMBL" id="LAZR01000069">
    <property type="protein sequence ID" value="KKN95743.1"/>
    <property type="molecule type" value="Genomic_DNA"/>
</dbReference>
<feature type="transmembrane region" description="Helical" evidence="1">
    <location>
        <begin position="433"/>
        <end position="451"/>
    </location>
</feature>
<protein>
    <submittedName>
        <fullName evidence="2">Uncharacterized protein</fullName>
    </submittedName>
</protein>